<dbReference type="OrthoDB" id="341898at2759"/>
<organism evidence="2 3">
    <name type="scientific">Smittium culicis</name>
    <dbReference type="NCBI Taxonomy" id="133412"/>
    <lineage>
        <taxon>Eukaryota</taxon>
        <taxon>Fungi</taxon>
        <taxon>Fungi incertae sedis</taxon>
        <taxon>Zoopagomycota</taxon>
        <taxon>Kickxellomycotina</taxon>
        <taxon>Harpellomycetes</taxon>
        <taxon>Harpellales</taxon>
        <taxon>Legeriomycetaceae</taxon>
        <taxon>Smittium</taxon>
    </lineage>
</organism>
<dbReference type="EMBL" id="LSSM01001904">
    <property type="protein sequence ID" value="OMJ24074.1"/>
    <property type="molecule type" value="Genomic_DNA"/>
</dbReference>
<evidence type="ECO:0000256" key="1">
    <source>
        <dbReference type="SAM" id="MobiDB-lite"/>
    </source>
</evidence>
<sequence>MGPIKILIKSEFADVLDGAIDFPWKQVRKIYESLEDRHSCGIRFTTRVSLNSCKPEIDSEDEEIRDDIFKTKVERKTLYVTSTTEDFPLTTEDVEGASDGLVESSSISANSSKNENQTSDFHNSNIYNRSTEQEVMIESSSTSDDEIIPEDKIQDEPISKSNDFDKGEDEDENEIKTEVKPEDEVQLGILIDFDSLTPNVKENENEIEIETIAEVKIEAEAEAEVKIETIAEVKIEIERDGKTIVAESNDTESKPEVNVDVEMVDVSVKGEFNSNISNKVPDSIVENNDVGICGDHPFDAADTGIVHVNASSLSASESKESYVKAHKLQNIPFRLDEPELEPEPEINSEL</sequence>
<comment type="caution">
    <text evidence="2">The sequence shown here is derived from an EMBL/GenBank/DDBJ whole genome shotgun (WGS) entry which is preliminary data.</text>
</comment>
<accession>A0A1R1YB06</accession>
<keyword evidence="3" id="KW-1185">Reference proteome</keyword>
<proteinExistence type="predicted"/>
<evidence type="ECO:0000313" key="2">
    <source>
        <dbReference type="EMBL" id="OMJ24074.1"/>
    </source>
</evidence>
<dbReference type="Proteomes" id="UP000187429">
    <property type="component" value="Unassembled WGS sequence"/>
</dbReference>
<dbReference type="AlphaFoldDB" id="A0A1R1YB06"/>
<gene>
    <name evidence="2" type="ORF">AYI69_g4759</name>
</gene>
<protein>
    <submittedName>
        <fullName evidence="2">Uncharacterized protein</fullName>
    </submittedName>
</protein>
<feature type="region of interest" description="Disordered" evidence="1">
    <location>
        <begin position="101"/>
        <end position="176"/>
    </location>
</feature>
<reference evidence="3" key="1">
    <citation type="submission" date="2017-01" db="EMBL/GenBank/DDBJ databases">
        <authorList>
            <person name="Wang Y."/>
            <person name="White M."/>
            <person name="Kvist S."/>
            <person name="Moncalvo J.-M."/>
        </authorList>
    </citation>
    <scope>NUCLEOTIDE SEQUENCE [LARGE SCALE GENOMIC DNA]</scope>
    <source>
        <strain evidence="3">ID-206-W2</strain>
    </source>
</reference>
<evidence type="ECO:0000313" key="3">
    <source>
        <dbReference type="Proteomes" id="UP000187429"/>
    </source>
</evidence>
<feature type="compositionally biased region" description="Polar residues" evidence="1">
    <location>
        <begin position="113"/>
        <end position="130"/>
    </location>
</feature>
<name>A0A1R1YB06_9FUNG</name>
<feature type="compositionally biased region" description="Basic and acidic residues" evidence="1">
    <location>
        <begin position="149"/>
        <end position="165"/>
    </location>
</feature>